<dbReference type="InterPro" id="IPR027417">
    <property type="entry name" value="P-loop_NTPase"/>
</dbReference>
<dbReference type="AlphaFoldDB" id="A0A0U9HKI3"/>
<evidence type="ECO:0000256" key="1">
    <source>
        <dbReference type="SAM" id="MobiDB-lite"/>
    </source>
</evidence>
<dbReference type="Pfam" id="PF01926">
    <property type="entry name" value="MMR_HSR1"/>
    <property type="match status" value="1"/>
</dbReference>
<dbReference type="CDD" id="cd00882">
    <property type="entry name" value="Ras_like_GTPase"/>
    <property type="match status" value="1"/>
</dbReference>
<dbReference type="Proteomes" id="UP000054558">
    <property type="component" value="Unassembled WGS sequence"/>
</dbReference>
<dbReference type="SUPFAM" id="SSF52540">
    <property type="entry name" value="P-loop containing nucleoside triphosphate hydrolases"/>
    <property type="match status" value="1"/>
</dbReference>
<dbReference type="InterPro" id="IPR006073">
    <property type="entry name" value="GTP-bd"/>
</dbReference>
<gene>
    <name evidence="3" type="ORF">KFL_000610010</name>
</gene>
<keyword evidence="4" id="KW-1185">Reference proteome</keyword>
<evidence type="ECO:0000313" key="3">
    <source>
        <dbReference type="EMBL" id="GAQ80723.1"/>
    </source>
</evidence>
<evidence type="ECO:0000313" key="4">
    <source>
        <dbReference type="Proteomes" id="UP000054558"/>
    </source>
</evidence>
<dbReference type="OrthoDB" id="8954335at2759"/>
<proteinExistence type="predicted"/>
<protein>
    <recommendedName>
        <fullName evidence="2">G domain-containing protein</fullName>
    </recommendedName>
</protein>
<feature type="compositionally biased region" description="Gly residues" evidence="1">
    <location>
        <begin position="9"/>
        <end position="24"/>
    </location>
</feature>
<sequence length="388" mass="41361">MAHSRGRAGKGVSGAGKADGGGLPGLSSGRAEARVKDEGQDEDAGLLVAAAARPGKSGKGDGAATKVPSSLPDVWSRKFVTFSTVAEGHKALQDEQLLGPFFDRWGDTTRALEVTCAGVNTDLCNDVIASRKITVLVYGEAGAGKSTLVKALTHDSDILAVSATGPGTVVETEVCLPCGLRVVDTPGFRVPLPLRSSPSAAISVPVPGAAHAAEGGRFSLAWLREVLAWRAMLRSLHARLTSQDARLRPFALIYCHRAGARILRERVVELLRIPHMKLVPVFTVLTDVTNADDEDLVRIRAEWAGLLHEVGTNAKGAQVHLVEVNSFAKTVRGHTHRQTGVKELMAMLLNSLDPLDALTFARMPGIFTPSRKRKRTEDVVENGSDIEN</sequence>
<dbReference type="Gene3D" id="3.40.50.300">
    <property type="entry name" value="P-loop containing nucleotide triphosphate hydrolases"/>
    <property type="match status" value="1"/>
</dbReference>
<accession>A0A0U9HKI3</accession>
<dbReference type="EMBL" id="DF237010">
    <property type="protein sequence ID" value="GAQ80723.1"/>
    <property type="molecule type" value="Genomic_DNA"/>
</dbReference>
<evidence type="ECO:0000259" key="2">
    <source>
        <dbReference type="Pfam" id="PF01926"/>
    </source>
</evidence>
<reference evidence="3 4" key="1">
    <citation type="journal article" date="2014" name="Nat. Commun.">
        <title>Klebsormidium flaccidum genome reveals primary factors for plant terrestrial adaptation.</title>
        <authorList>
            <person name="Hori K."/>
            <person name="Maruyama F."/>
            <person name="Fujisawa T."/>
            <person name="Togashi T."/>
            <person name="Yamamoto N."/>
            <person name="Seo M."/>
            <person name="Sato S."/>
            <person name="Yamada T."/>
            <person name="Mori H."/>
            <person name="Tajima N."/>
            <person name="Moriyama T."/>
            <person name="Ikeuchi M."/>
            <person name="Watanabe M."/>
            <person name="Wada H."/>
            <person name="Kobayashi K."/>
            <person name="Saito M."/>
            <person name="Masuda T."/>
            <person name="Sasaki-Sekimoto Y."/>
            <person name="Mashiguchi K."/>
            <person name="Awai K."/>
            <person name="Shimojima M."/>
            <person name="Masuda S."/>
            <person name="Iwai M."/>
            <person name="Nobusawa T."/>
            <person name="Narise T."/>
            <person name="Kondo S."/>
            <person name="Saito H."/>
            <person name="Sato R."/>
            <person name="Murakawa M."/>
            <person name="Ihara Y."/>
            <person name="Oshima-Yamada Y."/>
            <person name="Ohtaka K."/>
            <person name="Satoh M."/>
            <person name="Sonobe K."/>
            <person name="Ishii M."/>
            <person name="Ohtani R."/>
            <person name="Kanamori-Sato M."/>
            <person name="Honoki R."/>
            <person name="Miyazaki D."/>
            <person name="Mochizuki H."/>
            <person name="Umetsu J."/>
            <person name="Higashi K."/>
            <person name="Shibata D."/>
            <person name="Kamiya Y."/>
            <person name="Sato N."/>
            <person name="Nakamura Y."/>
            <person name="Tabata S."/>
            <person name="Ida S."/>
            <person name="Kurokawa K."/>
            <person name="Ohta H."/>
        </authorList>
    </citation>
    <scope>NUCLEOTIDE SEQUENCE [LARGE SCALE GENOMIC DNA]</scope>
    <source>
        <strain evidence="3 4">NIES-2285</strain>
    </source>
</reference>
<feature type="region of interest" description="Disordered" evidence="1">
    <location>
        <begin position="1"/>
        <end position="41"/>
    </location>
</feature>
<feature type="domain" description="G" evidence="2">
    <location>
        <begin position="135"/>
        <end position="188"/>
    </location>
</feature>
<dbReference type="GO" id="GO:0005525">
    <property type="term" value="F:GTP binding"/>
    <property type="evidence" value="ECO:0007669"/>
    <property type="project" value="InterPro"/>
</dbReference>
<name>A0A0U9HKI3_KLENI</name>
<organism evidence="3 4">
    <name type="scientific">Klebsormidium nitens</name>
    <name type="common">Green alga</name>
    <name type="synonym">Ulothrix nitens</name>
    <dbReference type="NCBI Taxonomy" id="105231"/>
    <lineage>
        <taxon>Eukaryota</taxon>
        <taxon>Viridiplantae</taxon>
        <taxon>Streptophyta</taxon>
        <taxon>Klebsormidiophyceae</taxon>
        <taxon>Klebsormidiales</taxon>
        <taxon>Klebsormidiaceae</taxon>
        <taxon>Klebsormidium</taxon>
    </lineage>
</organism>